<evidence type="ECO:0000256" key="10">
    <source>
        <dbReference type="SAM" id="Phobius"/>
    </source>
</evidence>
<dbReference type="Pfam" id="PF00512">
    <property type="entry name" value="HisKA"/>
    <property type="match status" value="1"/>
</dbReference>
<dbReference type="PRINTS" id="PR00344">
    <property type="entry name" value="BCTRLSENSOR"/>
</dbReference>
<keyword evidence="8 13" id="KW-0418">Kinase</keyword>
<evidence type="ECO:0000259" key="12">
    <source>
        <dbReference type="PROSITE" id="PS50885"/>
    </source>
</evidence>
<evidence type="ECO:0000256" key="7">
    <source>
        <dbReference type="ARBA" id="ARBA00022741"/>
    </source>
</evidence>
<keyword evidence="5" id="KW-0597">Phosphoprotein</keyword>
<dbReference type="EMBL" id="CP003563">
    <property type="protein sequence ID" value="AFL51234.1"/>
    <property type="molecule type" value="Genomic_DNA"/>
</dbReference>
<dbReference type="GO" id="GO:0005886">
    <property type="term" value="C:plasma membrane"/>
    <property type="evidence" value="ECO:0007669"/>
    <property type="project" value="UniProtKB-SubCell"/>
</dbReference>
<dbReference type="KEGG" id="sfd:USDA257_c26600"/>
<evidence type="ECO:0000256" key="5">
    <source>
        <dbReference type="ARBA" id="ARBA00022553"/>
    </source>
</evidence>
<organism evidence="13 14">
    <name type="scientific">Sinorhizobium fredii (strain USDA 257)</name>
    <dbReference type="NCBI Taxonomy" id="1185652"/>
    <lineage>
        <taxon>Bacteria</taxon>
        <taxon>Pseudomonadati</taxon>
        <taxon>Pseudomonadota</taxon>
        <taxon>Alphaproteobacteria</taxon>
        <taxon>Hyphomicrobiales</taxon>
        <taxon>Rhizobiaceae</taxon>
        <taxon>Sinorhizobium/Ensifer group</taxon>
        <taxon>Sinorhizobium</taxon>
    </lineage>
</organism>
<name>I3X5S8_SINF2</name>
<dbReference type="InterPro" id="IPR036890">
    <property type="entry name" value="HATPase_C_sf"/>
</dbReference>
<keyword evidence="9" id="KW-0067">ATP-binding</keyword>
<dbReference type="Proteomes" id="UP000006180">
    <property type="component" value="Chromosome"/>
</dbReference>
<dbReference type="PANTHER" id="PTHR44936">
    <property type="entry name" value="SENSOR PROTEIN CREC"/>
    <property type="match status" value="1"/>
</dbReference>
<dbReference type="InterPro" id="IPR050980">
    <property type="entry name" value="2C_sensor_his_kinase"/>
</dbReference>
<dbReference type="SUPFAM" id="SSF55874">
    <property type="entry name" value="ATPase domain of HSP90 chaperone/DNA topoisomerase II/histidine kinase"/>
    <property type="match status" value="1"/>
</dbReference>
<dbReference type="AlphaFoldDB" id="I3X5S8"/>
<feature type="transmembrane region" description="Helical" evidence="10">
    <location>
        <begin position="72"/>
        <end position="92"/>
    </location>
</feature>
<keyword evidence="10" id="KW-0812">Transmembrane</keyword>
<dbReference type="CDD" id="cd00082">
    <property type="entry name" value="HisKA"/>
    <property type="match status" value="1"/>
</dbReference>
<feature type="domain" description="Histidine kinase" evidence="11">
    <location>
        <begin position="156"/>
        <end position="361"/>
    </location>
</feature>
<evidence type="ECO:0000313" key="13">
    <source>
        <dbReference type="EMBL" id="AFL51234.1"/>
    </source>
</evidence>
<dbReference type="SMART" id="SM00388">
    <property type="entry name" value="HisKA"/>
    <property type="match status" value="1"/>
</dbReference>
<evidence type="ECO:0000256" key="8">
    <source>
        <dbReference type="ARBA" id="ARBA00022777"/>
    </source>
</evidence>
<dbReference type="Gene3D" id="6.10.340.10">
    <property type="match status" value="1"/>
</dbReference>
<dbReference type="InterPro" id="IPR003660">
    <property type="entry name" value="HAMP_dom"/>
</dbReference>
<dbReference type="PROSITE" id="PS50885">
    <property type="entry name" value="HAMP"/>
    <property type="match status" value="1"/>
</dbReference>
<sequence>MHQRHCDGAWRGLQACPGAWNMSMTQAPRVRRKWRPTLALIVYAVLLAVLALPISILIWLRTIEQGTGSLTAAEIGALVIALAFTLGVGYVLTRSITGPIEALIGRTQEIAQGGKAALKPLERYGTREIATLSQSFLDLAGELVERTDYVRSFAAHVCHELKSPLTAIRGAAELLLEDDAEAPMPEADRRRFLENILADAERLDRLLVRLRELAHAELPVTKGRTTLAEVAAALVRRFPALEISSSGDTETGIALTREALAIAIGNIAENALQHGASRLELDASTRERTLIVVVSDNGSGIPVGKRALIFQPFFSTRRESGGTGMGLAIAQAMLASHGGTIRLMDARDRGARFEIAIPVAG</sequence>
<dbReference type="PROSITE" id="PS50109">
    <property type="entry name" value="HIS_KIN"/>
    <property type="match status" value="1"/>
</dbReference>
<dbReference type="GO" id="GO:0000155">
    <property type="term" value="F:phosphorelay sensor kinase activity"/>
    <property type="evidence" value="ECO:0007669"/>
    <property type="project" value="InterPro"/>
</dbReference>
<dbReference type="HOGENOM" id="CLU_816056_0_0_5"/>
<dbReference type="Gene3D" id="3.30.565.10">
    <property type="entry name" value="Histidine kinase-like ATPase, C-terminal domain"/>
    <property type="match status" value="1"/>
</dbReference>
<protein>
    <recommendedName>
        <fullName evidence="3">histidine kinase</fullName>
        <ecNumber evidence="3">2.7.13.3</ecNumber>
    </recommendedName>
</protein>
<dbReference type="GO" id="GO:0005524">
    <property type="term" value="F:ATP binding"/>
    <property type="evidence" value="ECO:0007669"/>
    <property type="project" value="UniProtKB-KW"/>
</dbReference>
<accession>I3X5S8</accession>
<comment type="subcellular location">
    <subcellularLocation>
        <location evidence="2">Cell membrane</location>
        <topology evidence="2">Multi-pass membrane protein</topology>
    </subcellularLocation>
</comment>
<keyword evidence="10" id="KW-1133">Transmembrane helix</keyword>
<dbReference type="InterPro" id="IPR005467">
    <property type="entry name" value="His_kinase_dom"/>
</dbReference>
<evidence type="ECO:0000256" key="9">
    <source>
        <dbReference type="ARBA" id="ARBA00022840"/>
    </source>
</evidence>
<evidence type="ECO:0000256" key="2">
    <source>
        <dbReference type="ARBA" id="ARBA00004651"/>
    </source>
</evidence>
<dbReference type="CDD" id="cd00075">
    <property type="entry name" value="HATPase"/>
    <property type="match status" value="1"/>
</dbReference>
<proteinExistence type="predicted"/>
<dbReference type="Pfam" id="PF02518">
    <property type="entry name" value="HATPase_c"/>
    <property type="match status" value="1"/>
</dbReference>
<dbReference type="PANTHER" id="PTHR44936:SF10">
    <property type="entry name" value="SENSOR PROTEIN RSTB"/>
    <property type="match status" value="1"/>
</dbReference>
<feature type="domain" description="HAMP" evidence="12">
    <location>
        <begin position="94"/>
        <end position="148"/>
    </location>
</feature>
<dbReference type="InterPro" id="IPR003661">
    <property type="entry name" value="HisK_dim/P_dom"/>
</dbReference>
<evidence type="ECO:0000256" key="1">
    <source>
        <dbReference type="ARBA" id="ARBA00000085"/>
    </source>
</evidence>
<dbReference type="SMART" id="SM00387">
    <property type="entry name" value="HATPase_c"/>
    <property type="match status" value="1"/>
</dbReference>
<evidence type="ECO:0000313" key="14">
    <source>
        <dbReference type="Proteomes" id="UP000006180"/>
    </source>
</evidence>
<dbReference type="STRING" id="1185652.USDA257_c26600"/>
<evidence type="ECO:0000256" key="6">
    <source>
        <dbReference type="ARBA" id="ARBA00022679"/>
    </source>
</evidence>
<feature type="transmembrane region" description="Helical" evidence="10">
    <location>
        <begin position="38"/>
        <end position="60"/>
    </location>
</feature>
<evidence type="ECO:0000256" key="3">
    <source>
        <dbReference type="ARBA" id="ARBA00012438"/>
    </source>
</evidence>
<comment type="catalytic activity">
    <reaction evidence="1">
        <text>ATP + protein L-histidine = ADP + protein N-phospho-L-histidine.</text>
        <dbReference type="EC" id="2.7.13.3"/>
    </reaction>
</comment>
<evidence type="ECO:0000256" key="4">
    <source>
        <dbReference type="ARBA" id="ARBA00022475"/>
    </source>
</evidence>
<reference evidence="13 14" key="1">
    <citation type="journal article" date="2012" name="J. Bacteriol.">
        <title>Complete genome sequence of the broad-host-range strain Sinorhizobium fredii USDA257.</title>
        <authorList>
            <person name="Schuldes J."/>
            <person name="Rodriguez Orbegoso M."/>
            <person name="Schmeisser C."/>
            <person name="Krishnan H.B."/>
            <person name="Daniel R."/>
            <person name="Streit W.R."/>
        </authorList>
    </citation>
    <scope>NUCLEOTIDE SEQUENCE [LARGE SCALE GENOMIC DNA]</scope>
    <source>
        <strain evidence="13 14">USDA 257</strain>
    </source>
</reference>
<keyword evidence="6" id="KW-0808">Transferase</keyword>
<gene>
    <name evidence="13" type="ORF">USDA257_c26600</name>
</gene>
<keyword evidence="7" id="KW-0547">Nucleotide-binding</keyword>
<dbReference type="EC" id="2.7.13.3" evidence="3"/>
<dbReference type="Gene3D" id="1.10.287.130">
    <property type="match status" value="1"/>
</dbReference>
<dbReference type="eggNOG" id="COG2205">
    <property type="taxonomic scope" value="Bacteria"/>
</dbReference>
<dbReference type="InterPro" id="IPR036097">
    <property type="entry name" value="HisK_dim/P_sf"/>
</dbReference>
<keyword evidence="4" id="KW-1003">Cell membrane</keyword>
<dbReference type="InterPro" id="IPR004358">
    <property type="entry name" value="Sig_transdc_His_kin-like_C"/>
</dbReference>
<keyword evidence="10" id="KW-0472">Membrane</keyword>
<dbReference type="PATRIC" id="fig|1185652.3.peg.2754"/>
<evidence type="ECO:0000259" key="11">
    <source>
        <dbReference type="PROSITE" id="PS50109"/>
    </source>
</evidence>
<dbReference type="InterPro" id="IPR003594">
    <property type="entry name" value="HATPase_dom"/>
</dbReference>
<dbReference type="SUPFAM" id="SSF47384">
    <property type="entry name" value="Homodimeric domain of signal transducing histidine kinase"/>
    <property type="match status" value="1"/>
</dbReference>